<evidence type="ECO:0000256" key="2">
    <source>
        <dbReference type="SAM" id="MobiDB-lite"/>
    </source>
</evidence>
<gene>
    <name evidence="4" type="ORF">QRX60_34750</name>
</gene>
<dbReference type="KEGG" id="amog:QRX60_34750"/>
<evidence type="ECO:0000259" key="3">
    <source>
        <dbReference type="SMART" id="SM00306"/>
    </source>
</evidence>
<dbReference type="RefSeq" id="WP_285995667.1">
    <property type="nucleotide sequence ID" value="NZ_CP127295.1"/>
</dbReference>
<accession>A0A9Y2JK51</accession>
<dbReference type="InterPro" id="IPR022385">
    <property type="entry name" value="Rhs_assc_core"/>
</dbReference>
<evidence type="ECO:0000256" key="1">
    <source>
        <dbReference type="ARBA" id="ARBA00022737"/>
    </source>
</evidence>
<evidence type="ECO:0000313" key="4">
    <source>
        <dbReference type="EMBL" id="WIX99184.1"/>
    </source>
</evidence>
<organism evidence="4 5">
    <name type="scientific">Amycolatopsis mongoliensis</name>
    <dbReference type="NCBI Taxonomy" id="715475"/>
    <lineage>
        <taxon>Bacteria</taxon>
        <taxon>Bacillati</taxon>
        <taxon>Actinomycetota</taxon>
        <taxon>Actinomycetes</taxon>
        <taxon>Pseudonocardiales</taxon>
        <taxon>Pseudonocardiaceae</taxon>
        <taxon>Amycolatopsis</taxon>
    </lineage>
</organism>
<dbReference type="NCBIfam" id="TIGR01643">
    <property type="entry name" value="YD_repeat_2x"/>
    <property type="match status" value="2"/>
</dbReference>
<dbReference type="InterPro" id="IPR003587">
    <property type="entry name" value="Hint_dom_N"/>
</dbReference>
<dbReference type="EMBL" id="CP127295">
    <property type="protein sequence ID" value="WIX99184.1"/>
    <property type="molecule type" value="Genomic_DNA"/>
</dbReference>
<proteinExistence type="predicted"/>
<protein>
    <submittedName>
        <fullName evidence="4">RHS repeat-associated core domain-containing protein</fullName>
    </submittedName>
</protein>
<dbReference type="PROSITE" id="PS50818">
    <property type="entry name" value="INTEIN_C_TER"/>
    <property type="match status" value="1"/>
</dbReference>
<dbReference type="Pfam" id="PF25023">
    <property type="entry name" value="TEN_YD-shell"/>
    <property type="match status" value="2"/>
</dbReference>
<dbReference type="InterPro" id="IPR006530">
    <property type="entry name" value="YD"/>
</dbReference>
<dbReference type="Pfam" id="PF15657">
    <property type="entry name" value="Tox-HNH-EHHH"/>
    <property type="match status" value="1"/>
</dbReference>
<reference evidence="4 5" key="1">
    <citation type="submission" date="2023-06" db="EMBL/GenBank/DDBJ databases">
        <authorList>
            <person name="Oyuntsetseg B."/>
            <person name="Kim S.B."/>
        </authorList>
    </citation>
    <scope>NUCLEOTIDE SEQUENCE [LARGE SCALE GENOMIC DNA]</scope>
    <source>
        <strain evidence="4 5">4-36</strain>
    </source>
</reference>
<dbReference type="AlphaFoldDB" id="A0A9Y2JK51"/>
<dbReference type="SUPFAM" id="SSF51294">
    <property type="entry name" value="Hedgehog/intein (Hint) domain"/>
    <property type="match status" value="1"/>
</dbReference>
<dbReference type="SMART" id="SM00306">
    <property type="entry name" value="HintN"/>
    <property type="match status" value="1"/>
</dbReference>
<dbReference type="CDD" id="cd00081">
    <property type="entry name" value="Hint"/>
    <property type="match status" value="1"/>
</dbReference>
<dbReference type="Proteomes" id="UP001239397">
    <property type="component" value="Chromosome"/>
</dbReference>
<dbReference type="InterPro" id="IPR030934">
    <property type="entry name" value="Intein_C"/>
</dbReference>
<dbReference type="PANTHER" id="PTHR32305:SF15">
    <property type="entry name" value="PROTEIN RHSA-RELATED"/>
    <property type="match status" value="1"/>
</dbReference>
<sequence length="1150" mass="117771">MDGRGTARTFTYDGANRLSSEIQPVSATASITTSFGYDAAGNRTRFTDGRGNPTITRYNSWNLPEALVEPATAAYTADADRTFTSVYDAAGRPVTQTQPGGVTVSAGYDDDGNLVSQSGSGADAATATRTFGYDPGGRMTSAATAEAGVTGHSDHQAASNETFTYNDRGGLLTASGSAGSSSFAYNTDGLMTSRTDAAGTTSYGYDSADRLSTITDAATGGTQTLSYNTLNQVSGVKYGTGNARTFSYDGLHRLTGDALKTAGGAAIASVTYGYDANSNLTSKTTAGFAGSAANTYTYDLADRLASWNNGVSSVAYGYDASGNRTQVGSSTYIYDERNELTSDGSNTYSYSARGTLRQRASSTGTLVSASDAFGQMIVQGTQSFAYDALQRNLTDTTIATGTATTFSFSGMGNAIASDGTSTYSRDPGGGLVGIATGGAGAFAFVDQHTDVVGTFTASGSALDGSTAYDPFGNVLASATPKGQLGYQSGWTDRSTGNVNMAARWYNPAVGQFMNRDTVSNSPVPNPMEANKFAYVDGNPMTGTDPSGHGWWGDAWSAFTDHVLAPAASFVYHQVIQPAAHVVNTYVVQPLVHAAVATYHVVRDGYHAAVRLVKNTYHRAVRFVKHVYHAAVHAVKTAYHYVAKVVAHAAVSAAKTVGHAVATAAVAVGHAAASAASHVATFAKEHASTIAGIAAGVVVGLACTAATGGTAVVGCAALGGAVGSAVSYGMDCHKQGTCSVGGAVEAVGLGALGGALGGALAGPLGGKLVSDALSGVLPEVATQGLVGAGSGAISGGVTAMAGYGMNCGRSCSVSGALSAAGSGAVAGGVGGAAFGALGGLRARGRSSAEEPSACPVHSFLASTKVLLADGSSKPISSLKVGDRIANSQPGKPGLEAHPVDRVIVTETDHDFVDLKVKPSRVRRAVGRAVAGLAVAAAVVTGGAATASAAPATVTTTYHHPFYDVTRGEFVEAVDLQVGDRLQTADGGEATVEEVTPYHSTEVTYDLTIDELHTYYVYAGDTPVLIHNCNETFQTRSEAKGAAYDRAGVPRDAEPDATWTVGSDVTQRGMPGYRFDPNPGAHGNCEQFETENGSRVIAEHVNDPNAPYPHFHAGQPKQAPTRDGVNFGWDTTSDFERYSPVGGSHHLYYEGE</sequence>
<feature type="region of interest" description="Disordered" evidence="2">
    <location>
        <begin position="115"/>
        <end position="139"/>
    </location>
</feature>
<dbReference type="InterPro" id="IPR056823">
    <property type="entry name" value="TEN-like_YD-shell"/>
</dbReference>
<dbReference type="Gene3D" id="2.170.16.10">
    <property type="entry name" value="Hedgehog/Intein (Hint) domain"/>
    <property type="match status" value="1"/>
</dbReference>
<keyword evidence="5" id="KW-1185">Reference proteome</keyword>
<dbReference type="Gene3D" id="2.180.10.10">
    <property type="entry name" value="RHS repeat-associated core"/>
    <property type="match status" value="2"/>
</dbReference>
<feature type="region of interest" description="Disordered" evidence="2">
    <location>
        <begin position="1100"/>
        <end position="1126"/>
    </location>
</feature>
<feature type="domain" description="Hint" evidence="3">
    <location>
        <begin position="855"/>
        <end position="984"/>
    </location>
</feature>
<keyword evidence="1" id="KW-0677">Repeat</keyword>
<dbReference type="InterPro" id="IPR028048">
    <property type="entry name" value="Tox-HNH-EHHH"/>
</dbReference>
<dbReference type="NCBIfam" id="TIGR01443">
    <property type="entry name" value="intein_Cterm"/>
    <property type="match status" value="1"/>
</dbReference>
<evidence type="ECO:0000313" key="5">
    <source>
        <dbReference type="Proteomes" id="UP001239397"/>
    </source>
</evidence>
<dbReference type="InterPro" id="IPR036844">
    <property type="entry name" value="Hint_dom_sf"/>
</dbReference>
<dbReference type="InterPro" id="IPR050708">
    <property type="entry name" value="T6SS_VgrG/RHS"/>
</dbReference>
<dbReference type="PANTHER" id="PTHR32305">
    <property type="match status" value="1"/>
</dbReference>
<dbReference type="NCBIfam" id="TIGR03696">
    <property type="entry name" value="Rhs_assc_core"/>
    <property type="match status" value="1"/>
</dbReference>
<name>A0A9Y2JK51_9PSEU</name>
<dbReference type="Pfam" id="PF07591">
    <property type="entry name" value="PT-HINT"/>
    <property type="match status" value="1"/>
</dbReference>